<keyword evidence="2 4" id="KW-1133">Transmembrane helix</keyword>
<keyword evidence="6" id="KW-1185">Reference proteome</keyword>
<feature type="transmembrane region" description="Helical" evidence="4">
    <location>
        <begin position="141"/>
        <end position="159"/>
    </location>
</feature>
<dbReference type="Gene3D" id="1.20.1250.20">
    <property type="entry name" value="MFS general substrate transporter like domains"/>
    <property type="match status" value="1"/>
</dbReference>
<keyword evidence="1 4" id="KW-0812">Transmembrane</keyword>
<feature type="transmembrane region" description="Helical" evidence="4">
    <location>
        <begin position="83"/>
        <end position="100"/>
    </location>
</feature>
<reference evidence="5 6" key="1">
    <citation type="journal article" date="2024" name="Front. Plant Sci.">
        <title>Comprehensive phenomic and genomic studies of the species, Pectobacterium cacticida and proposal for reclassification as Alcorniella cacticida comb. nov.</title>
        <authorList>
            <person name="Jonca J."/>
            <person name="Pirhonen M."/>
            <person name="Waleron M.M."/>
            <person name="Gawor J."/>
            <person name="Mrozik A."/>
            <person name="Smoktunowicz M."/>
            <person name="Waleron K."/>
            <person name="Waleron M."/>
        </authorList>
    </citation>
    <scope>NUCLEOTIDE SEQUENCE [LARGE SCALE GENOMIC DNA]</scope>
    <source>
        <strain evidence="5 6">DPMP6</strain>
    </source>
</reference>
<evidence type="ECO:0000256" key="3">
    <source>
        <dbReference type="ARBA" id="ARBA00023136"/>
    </source>
</evidence>
<evidence type="ECO:0000256" key="4">
    <source>
        <dbReference type="SAM" id="Phobius"/>
    </source>
</evidence>
<evidence type="ECO:0000256" key="1">
    <source>
        <dbReference type="ARBA" id="ARBA00022692"/>
    </source>
</evidence>
<protein>
    <submittedName>
        <fullName evidence="5">MFS transporter</fullName>
    </submittedName>
</protein>
<sequence>MRKYFRKRKISSEYIILIAAFIVLSANLRAPLTALPAVIDDIRSDLHIDSVLAGTLTTIPVLCFGLLVPLASIILKRVSIERAIFIVLLGVILGTLLRSFGDFTTIWVGTLLLGGALSLGNIVSLMVIARDFRHNSGLMTGIYVMAMSIGATLTSALTAPLASILGWQIALSCWSILALLGIVLWAKVNNNKKELFPHPKKPLHLILIRQS</sequence>
<evidence type="ECO:0000313" key="6">
    <source>
        <dbReference type="Proteomes" id="UP001379444"/>
    </source>
</evidence>
<feature type="transmembrane region" description="Helical" evidence="4">
    <location>
        <begin position="165"/>
        <end position="186"/>
    </location>
</feature>
<evidence type="ECO:0000313" key="5">
    <source>
        <dbReference type="EMBL" id="WWO39726.1"/>
    </source>
</evidence>
<evidence type="ECO:0000256" key="2">
    <source>
        <dbReference type="ARBA" id="ARBA00022989"/>
    </source>
</evidence>
<dbReference type="RefSeq" id="WP_264496291.1">
    <property type="nucleotide sequence ID" value="NZ_CP109947.1"/>
</dbReference>
<organism evidence="5 6">
    <name type="scientific">Pectobacterium cacticida</name>
    <dbReference type="NCBI Taxonomy" id="69221"/>
    <lineage>
        <taxon>Bacteria</taxon>
        <taxon>Pseudomonadati</taxon>
        <taxon>Pseudomonadota</taxon>
        <taxon>Gammaproteobacteria</taxon>
        <taxon>Enterobacterales</taxon>
        <taxon>Pectobacteriaceae</taxon>
        <taxon>Pectobacterium</taxon>
    </lineage>
</organism>
<dbReference type="EMBL" id="CP125967">
    <property type="protein sequence ID" value="WWO39726.1"/>
    <property type="molecule type" value="Genomic_DNA"/>
</dbReference>
<dbReference type="Proteomes" id="UP001379444">
    <property type="component" value="Chromosome"/>
</dbReference>
<accession>A0ABZ2GEX0</accession>
<dbReference type="SUPFAM" id="SSF103473">
    <property type="entry name" value="MFS general substrate transporter"/>
    <property type="match status" value="1"/>
</dbReference>
<gene>
    <name evidence="5" type="ORF">QNA12_06975</name>
</gene>
<proteinExistence type="predicted"/>
<dbReference type="InterPro" id="IPR036259">
    <property type="entry name" value="MFS_trans_sf"/>
</dbReference>
<dbReference type="InterPro" id="IPR011701">
    <property type="entry name" value="MFS"/>
</dbReference>
<feature type="transmembrane region" description="Helical" evidence="4">
    <location>
        <begin position="50"/>
        <end position="71"/>
    </location>
</feature>
<dbReference type="InterPro" id="IPR052524">
    <property type="entry name" value="MFS_Cyanate_Porter"/>
</dbReference>
<dbReference type="PANTHER" id="PTHR23523">
    <property type="match status" value="1"/>
</dbReference>
<dbReference type="PANTHER" id="PTHR23523:SF2">
    <property type="entry name" value="2-NITROIMIDAZOLE TRANSPORTER"/>
    <property type="match status" value="1"/>
</dbReference>
<name>A0ABZ2GEX0_9GAMM</name>
<keyword evidence="3 4" id="KW-0472">Membrane</keyword>
<dbReference type="Pfam" id="PF07690">
    <property type="entry name" value="MFS_1"/>
    <property type="match status" value="1"/>
</dbReference>
<feature type="transmembrane region" description="Helical" evidence="4">
    <location>
        <begin position="106"/>
        <end position="129"/>
    </location>
</feature>